<dbReference type="AlphaFoldDB" id="A0A0R1W5C6"/>
<dbReference type="NCBIfam" id="TIGR00796">
    <property type="entry name" value="livcs"/>
    <property type="match status" value="1"/>
</dbReference>
<dbReference type="eggNOG" id="COG1114">
    <property type="taxonomic scope" value="Bacteria"/>
</dbReference>
<dbReference type="Proteomes" id="UP000051820">
    <property type="component" value="Unassembled WGS sequence"/>
</dbReference>
<feature type="transmembrane region" description="Helical" evidence="9">
    <location>
        <begin position="287"/>
        <end position="309"/>
    </location>
</feature>
<comment type="function">
    <text evidence="9">Component of the transport system for branched-chain amino acids.</text>
</comment>
<keyword evidence="4" id="KW-1003">Cell membrane</keyword>
<feature type="transmembrane region" description="Helical" evidence="9">
    <location>
        <begin position="120"/>
        <end position="141"/>
    </location>
</feature>
<dbReference type="PANTHER" id="PTHR30588">
    <property type="entry name" value="BRANCHED-CHAIN AMINO ACID TRANSPORT SYSTEM 2 CARRIER PROTEIN"/>
    <property type="match status" value="1"/>
</dbReference>
<evidence type="ECO:0000313" key="11">
    <source>
        <dbReference type="Proteomes" id="UP000051820"/>
    </source>
</evidence>
<dbReference type="EMBL" id="AZGF01000020">
    <property type="protein sequence ID" value="KRM11339.1"/>
    <property type="molecule type" value="Genomic_DNA"/>
</dbReference>
<dbReference type="Pfam" id="PF05525">
    <property type="entry name" value="Branch_AA_trans"/>
    <property type="match status" value="1"/>
</dbReference>
<feature type="transmembrane region" description="Helical" evidence="9">
    <location>
        <begin position="321"/>
        <end position="340"/>
    </location>
</feature>
<evidence type="ECO:0000256" key="6">
    <source>
        <dbReference type="ARBA" id="ARBA00022970"/>
    </source>
</evidence>
<protein>
    <recommendedName>
        <fullName evidence="9">Branched-chain amino acid transport system carrier protein</fullName>
    </recommendedName>
</protein>
<evidence type="ECO:0000256" key="9">
    <source>
        <dbReference type="RuleBase" id="RU362122"/>
    </source>
</evidence>
<feature type="transmembrane region" description="Helical" evidence="9">
    <location>
        <begin position="83"/>
        <end position="100"/>
    </location>
</feature>
<reference evidence="10 11" key="1">
    <citation type="journal article" date="2015" name="Genome Announc.">
        <title>Expanding the biotechnology potential of lactobacilli through comparative genomics of 213 strains and associated genera.</title>
        <authorList>
            <person name="Sun Z."/>
            <person name="Harris H.M."/>
            <person name="McCann A."/>
            <person name="Guo C."/>
            <person name="Argimon S."/>
            <person name="Zhang W."/>
            <person name="Yang X."/>
            <person name="Jeffery I.B."/>
            <person name="Cooney J.C."/>
            <person name="Kagawa T.F."/>
            <person name="Liu W."/>
            <person name="Song Y."/>
            <person name="Salvetti E."/>
            <person name="Wrobel A."/>
            <person name="Rasinkangas P."/>
            <person name="Parkhill J."/>
            <person name="Rea M.C."/>
            <person name="O'Sullivan O."/>
            <person name="Ritari J."/>
            <person name="Douillard F.P."/>
            <person name="Paul Ross R."/>
            <person name="Yang R."/>
            <person name="Briner A.E."/>
            <person name="Felis G.E."/>
            <person name="de Vos W.M."/>
            <person name="Barrangou R."/>
            <person name="Klaenhammer T.R."/>
            <person name="Caufield P.W."/>
            <person name="Cui Y."/>
            <person name="Zhang H."/>
            <person name="O'Toole P.W."/>
        </authorList>
    </citation>
    <scope>NUCLEOTIDE SEQUENCE [LARGE SCALE GENOMIC DNA]</scope>
    <source>
        <strain evidence="10 11">DSM 5007</strain>
    </source>
</reference>
<feature type="transmembrane region" description="Helical" evidence="9">
    <location>
        <begin position="200"/>
        <end position="219"/>
    </location>
</feature>
<accession>A0A0R1W5C6</accession>
<feature type="transmembrane region" description="Helical" evidence="9">
    <location>
        <begin position="42"/>
        <end position="62"/>
    </location>
</feature>
<keyword evidence="8 9" id="KW-0472">Membrane</keyword>
<feature type="transmembrane region" description="Helical" evidence="9">
    <location>
        <begin position="383"/>
        <end position="406"/>
    </location>
</feature>
<comment type="subcellular location">
    <subcellularLocation>
        <location evidence="1 9">Cell membrane</location>
        <topology evidence="1 9">Multi-pass membrane protein</topology>
    </subcellularLocation>
</comment>
<dbReference type="RefSeq" id="WP_010623227.1">
    <property type="nucleotide sequence ID" value="NZ_AZGF01000020.1"/>
</dbReference>
<comment type="caution">
    <text evidence="10">The sequence shown here is derived from an EMBL/GenBank/DDBJ whole genome shotgun (WGS) entry which is preliminary data.</text>
</comment>
<dbReference type="GO" id="GO:0015190">
    <property type="term" value="F:L-leucine transmembrane transporter activity"/>
    <property type="evidence" value="ECO:0007669"/>
    <property type="project" value="TreeGrafter"/>
</dbReference>
<keyword evidence="7 9" id="KW-1133">Transmembrane helix</keyword>
<dbReference type="GO" id="GO:0005304">
    <property type="term" value="F:L-valine transmembrane transporter activity"/>
    <property type="evidence" value="ECO:0007669"/>
    <property type="project" value="TreeGrafter"/>
</dbReference>
<evidence type="ECO:0000256" key="7">
    <source>
        <dbReference type="ARBA" id="ARBA00022989"/>
    </source>
</evidence>
<keyword evidence="6 9" id="KW-0029">Amino-acid transport</keyword>
<feature type="transmembrane region" description="Helical" evidence="9">
    <location>
        <begin position="153"/>
        <end position="172"/>
    </location>
</feature>
<sequence>MKDKKLTKGNYIFIGSMLFGMFFGAGNLIFPIHLGQLAGSNWLPAAIGFLITGTLLPLLAIIAISITKSNGIYDLAKPISKKYATIFMILLCATLGPLFATPRTATTPFQIGFAQHLSASQTPIALFIYSLIFFGITWAFARKPGEIINSIGKLLNPAFLILLAIIFGFSFMSPMGKASGQATTSAYQHASFLNGFLQGYNTMDCIAGLLFGIAIVTIIRNLGPKDPANIAKATAKSGLISITLEAIIYLILIWIGATSLEYFKVSADGGIAFSQIANHFMGIPGEIILAIMATLTCLTTSIGLSTSFAEALHTRFPKISYAKWNAFTCLLSFLIANLGLDQIIAWSLPMLMFVYPLAITLIALSILSPLFKKARIVYIMTTLFTLIPALLDGITSAPAIISASAWAKALLKIDSYLPFASYGMDWVIPAILGFIVGLIILGFQLAMGRSNKTIVSQTN</sequence>
<dbReference type="GO" id="GO:0015820">
    <property type="term" value="P:L-leucine transport"/>
    <property type="evidence" value="ECO:0007669"/>
    <property type="project" value="TreeGrafter"/>
</dbReference>
<evidence type="ECO:0000256" key="8">
    <source>
        <dbReference type="ARBA" id="ARBA00023136"/>
    </source>
</evidence>
<evidence type="ECO:0000313" key="10">
    <source>
        <dbReference type="EMBL" id="KRM11339.1"/>
    </source>
</evidence>
<keyword evidence="11" id="KW-1185">Reference proteome</keyword>
<evidence type="ECO:0000256" key="1">
    <source>
        <dbReference type="ARBA" id="ARBA00004651"/>
    </source>
</evidence>
<dbReference type="GO" id="GO:0015188">
    <property type="term" value="F:L-isoleucine transmembrane transporter activity"/>
    <property type="evidence" value="ECO:0007669"/>
    <property type="project" value="TreeGrafter"/>
</dbReference>
<comment type="similarity">
    <text evidence="2 9">Belongs to the branched chain amino acid transporter family.</text>
</comment>
<evidence type="ECO:0000256" key="5">
    <source>
        <dbReference type="ARBA" id="ARBA00022692"/>
    </source>
</evidence>
<dbReference type="GO" id="GO:0005886">
    <property type="term" value="C:plasma membrane"/>
    <property type="evidence" value="ECO:0007669"/>
    <property type="project" value="UniProtKB-SubCell"/>
</dbReference>
<feature type="transmembrane region" description="Helical" evidence="9">
    <location>
        <begin position="239"/>
        <end position="257"/>
    </location>
</feature>
<dbReference type="PATRIC" id="fig|1423807.3.peg.940"/>
<feature type="transmembrane region" description="Helical" evidence="9">
    <location>
        <begin position="352"/>
        <end position="371"/>
    </location>
</feature>
<dbReference type="GO" id="GO:0015818">
    <property type="term" value="P:isoleucine transport"/>
    <property type="evidence" value="ECO:0007669"/>
    <property type="project" value="TreeGrafter"/>
</dbReference>
<evidence type="ECO:0000256" key="3">
    <source>
        <dbReference type="ARBA" id="ARBA00022448"/>
    </source>
</evidence>
<proteinExistence type="inferred from homology"/>
<dbReference type="InterPro" id="IPR004685">
    <property type="entry name" value="Brnchd-chn_aa_trnsp_Livcs"/>
</dbReference>
<evidence type="ECO:0000256" key="4">
    <source>
        <dbReference type="ARBA" id="ARBA00022475"/>
    </source>
</evidence>
<feature type="transmembrane region" description="Helical" evidence="9">
    <location>
        <begin position="426"/>
        <end position="447"/>
    </location>
</feature>
<name>A0A0R1W5C6_9LACO</name>
<feature type="transmembrane region" description="Helical" evidence="9">
    <location>
        <begin position="12"/>
        <end position="30"/>
    </location>
</feature>
<organism evidence="10 11">
    <name type="scientific">Paucilactobacillus suebicus DSM 5007 = KCTC 3549</name>
    <dbReference type="NCBI Taxonomy" id="1423807"/>
    <lineage>
        <taxon>Bacteria</taxon>
        <taxon>Bacillati</taxon>
        <taxon>Bacillota</taxon>
        <taxon>Bacilli</taxon>
        <taxon>Lactobacillales</taxon>
        <taxon>Lactobacillaceae</taxon>
        <taxon>Paucilactobacillus</taxon>
    </lineage>
</organism>
<keyword evidence="3 9" id="KW-0813">Transport</keyword>
<dbReference type="PANTHER" id="PTHR30588:SF0">
    <property type="entry name" value="BRANCHED-CHAIN AMINO ACID PERMEASE BRNQ"/>
    <property type="match status" value="1"/>
</dbReference>
<gene>
    <name evidence="10" type="ORF">FD16_GL000928</name>
</gene>
<evidence type="ECO:0000256" key="2">
    <source>
        <dbReference type="ARBA" id="ARBA00008540"/>
    </source>
</evidence>
<keyword evidence="5 9" id="KW-0812">Transmembrane</keyword>